<evidence type="ECO:0000256" key="1">
    <source>
        <dbReference type="SAM" id="MobiDB-lite"/>
    </source>
</evidence>
<proteinExistence type="predicted"/>
<reference evidence="2 3" key="1">
    <citation type="journal article" date="2015" name="BMC Genomics">
        <title>Gene expression during zombie ant biting behavior reflects the complexity underlying fungal parasitic behavioral manipulation.</title>
        <authorList>
            <person name="de Bekker C."/>
            <person name="Ohm R.A."/>
            <person name="Loreto R.G."/>
            <person name="Sebastian A."/>
            <person name="Albert I."/>
            <person name="Merrow M."/>
            <person name="Brachmann A."/>
            <person name="Hughes D.P."/>
        </authorList>
    </citation>
    <scope>NUCLEOTIDE SEQUENCE [LARGE SCALE GENOMIC DNA]</scope>
    <source>
        <strain evidence="2 3">SC16a</strain>
    </source>
</reference>
<dbReference type="Proteomes" id="UP000037136">
    <property type="component" value="Unassembled WGS sequence"/>
</dbReference>
<feature type="region of interest" description="Disordered" evidence="1">
    <location>
        <begin position="196"/>
        <end position="235"/>
    </location>
</feature>
<accession>A0A2A9PEI6</accession>
<feature type="compositionally biased region" description="Polar residues" evidence="1">
    <location>
        <begin position="196"/>
        <end position="208"/>
    </location>
</feature>
<organism evidence="2 3">
    <name type="scientific">Ophiocordyceps unilateralis</name>
    <name type="common">Zombie-ant fungus</name>
    <name type="synonym">Torrubia unilateralis</name>
    <dbReference type="NCBI Taxonomy" id="268505"/>
    <lineage>
        <taxon>Eukaryota</taxon>
        <taxon>Fungi</taxon>
        <taxon>Dikarya</taxon>
        <taxon>Ascomycota</taxon>
        <taxon>Pezizomycotina</taxon>
        <taxon>Sordariomycetes</taxon>
        <taxon>Hypocreomycetidae</taxon>
        <taxon>Hypocreales</taxon>
        <taxon>Ophiocordycipitaceae</taxon>
        <taxon>Ophiocordyceps</taxon>
    </lineage>
</organism>
<sequence>MTVFASQPESRRREMTESEAAGRVPLLREPDRRASLPFRLYGGRLISQLAGQRIVFLGKKQTLEVSLMEGGNTKRREFAIQEVGHLGSPSRRCRRTTRPGLEAVSLVDDGSRAVPDMPLSALGSHAGRAVISSLGGDAIVAPSPFGKACVSVATTPLAARVVVTVSARTAQLSGMGMGAFGGYQHARPLLSGGASTVLSVSPESSAPTNDVRGIRLPRRPGQTVRPTPSVPPPPF</sequence>
<keyword evidence="3" id="KW-1185">Reference proteome</keyword>
<gene>
    <name evidence="2" type="ORF">XA68_12499</name>
</gene>
<dbReference type="EMBL" id="LAZP02000208">
    <property type="protein sequence ID" value="PFH59322.1"/>
    <property type="molecule type" value="Genomic_DNA"/>
</dbReference>
<comment type="caution">
    <text evidence="2">The sequence shown here is derived from an EMBL/GenBank/DDBJ whole genome shotgun (WGS) entry which is preliminary data.</text>
</comment>
<evidence type="ECO:0000313" key="2">
    <source>
        <dbReference type="EMBL" id="PFH59322.1"/>
    </source>
</evidence>
<name>A0A2A9PEI6_OPHUN</name>
<dbReference type="AlphaFoldDB" id="A0A2A9PEI6"/>
<feature type="region of interest" description="Disordered" evidence="1">
    <location>
        <begin position="1"/>
        <end position="26"/>
    </location>
</feature>
<protein>
    <submittedName>
        <fullName evidence="2">Uncharacterized protein</fullName>
    </submittedName>
</protein>
<evidence type="ECO:0000313" key="3">
    <source>
        <dbReference type="Proteomes" id="UP000037136"/>
    </source>
</evidence>
<reference evidence="2 3" key="2">
    <citation type="journal article" date="2017" name="Sci. Rep.">
        <title>Ant-infecting Ophiocordyceps genomes reveal a high diversity of potential behavioral manipulation genes and a possible major role for enterotoxins.</title>
        <authorList>
            <person name="de Bekker C."/>
            <person name="Ohm R.A."/>
            <person name="Evans H.C."/>
            <person name="Brachmann A."/>
            <person name="Hughes D.P."/>
        </authorList>
    </citation>
    <scope>NUCLEOTIDE SEQUENCE [LARGE SCALE GENOMIC DNA]</scope>
    <source>
        <strain evidence="2 3">SC16a</strain>
    </source>
</reference>